<keyword evidence="7" id="KW-0547">Nucleotide-binding</keyword>
<evidence type="ECO:0000256" key="8">
    <source>
        <dbReference type="ARBA" id="ARBA00022777"/>
    </source>
</evidence>
<evidence type="ECO:0000313" key="16">
    <source>
        <dbReference type="EMBL" id="KAK2631469.1"/>
    </source>
</evidence>
<accession>A0AAD9WHK4</accession>
<evidence type="ECO:0000259" key="15">
    <source>
        <dbReference type="PROSITE" id="PS50011"/>
    </source>
</evidence>
<dbReference type="InterPro" id="IPR045874">
    <property type="entry name" value="LRK10/LRL21-25-like"/>
</dbReference>
<dbReference type="Pfam" id="PF00069">
    <property type="entry name" value="Pkinase"/>
    <property type="match status" value="1"/>
</dbReference>
<keyword evidence="12" id="KW-0325">Glycoprotein</keyword>
<dbReference type="SUPFAM" id="SSF56112">
    <property type="entry name" value="Protein kinase-like (PK-like)"/>
    <property type="match status" value="1"/>
</dbReference>
<keyword evidence="6" id="KW-0732">Signal</keyword>
<feature type="domain" description="Protein kinase" evidence="15">
    <location>
        <begin position="1"/>
        <end position="207"/>
    </location>
</feature>
<keyword evidence="10" id="KW-1133">Transmembrane helix</keyword>
<evidence type="ECO:0000256" key="10">
    <source>
        <dbReference type="ARBA" id="ARBA00022989"/>
    </source>
</evidence>
<dbReference type="PROSITE" id="PS50011">
    <property type="entry name" value="PROTEIN_KINASE_DOM"/>
    <property type="match status" value="1"/>
</dbReference>
<gene>
    <name evidence="16" type="ORF">EUGRSUZ_L02864</name>
</gene>
<evidence type="ECO:0000256" key="13">
    <source>
        <dbReference type="ARBA" id="ARBA00047899"/>
    </source>
</evidence>
<evidence type="ECO:0000256" key="14">
    <source>
        <dbReference type="ARBA" id="ARBA00048679"/>
    </source>
</evidence>
<protein>
    <recommendedName>
        <fullName evidence="2">non-specific serine/threonine protein kinase</fullName>
        <ecNumber evidence="2">2.7.11.1</ecNumber>
    </recommendedName>
</protein>
<keyword evidence="8" id="KW-0418">Kinase</keyword>
<dbReference type="GO" id="GO:0005524">
    <property type="term" value="F:ATP binding"/>
    <property type="evidence" value="ECO:0007669"/>
    <property type="project" value="UniProtKB-KW"/>
</dbReference>
<evidence type="ECO:0000256" key="3">
    <source>
        <dbReference type="ARBA" id="ARBA00022527"/>
    </source>
</evidence>
<dbReference type="InterPro" id="IPR000719">
    <property type="entry name" value="Prot_kinase_dom"/>
</dbReference>
<evidence type="ECO:0000256" key="2">
    <source>
        <dbReference type="ARBA" id="ARBA00012513"/>
    </source>
</evidence>
<keyword evidence="17" id="KW-1185">Reference proteome</keyword>
<dbReference type="PANTHER" id="PTHR27009">
    <property type="entry name" value="RUST RESISTANCE KINASE LR10-RELATED"/>
    <property type="match status" value="1"/>
</dbReference>
<comment type="catalytic activity">
    <reaction evidence="13">
        <text>L-threonyl-[protein] + ATP = O-phospho-L-threonyl-[protein] + ADP + H(+)</text>
        <dbReference type="Rhea" id="RHEA:46608"/>
        <dbReference type="Rhea" id="RHEA-COMP:11060"/>
        <dbReference type="Rhea" id="RHEA-COMP:11605"/>
        <dbReference type="ChEBI" id="CHEBI:15378"/>
        <dbReference type="ChEBI" id="CHEBI:30013"/>
        <dbReference type="ChEBI" id="CHEBI:30616"/>
        <dbReference type="ChEBI" id="CHEBI:61977"/>
        <dbReference type="ChEBI" id="CHEBI:456216"/>
        <dbReference type="EC" id="2.7.11.1"/>
    </reaction>
</comment>
<evidence type="ECO:0000256" key="4">
    <source>
        <dbReference type="ARBA" id="ARBA00022679"/>
    </source>
</evidence>
<keyword evidence="11" id="KW-0472">Membrane</keyword>
<evidence type="ECO:0000313" key="17">
    <source>
        <dbReference type="Proteomes" id="UP000030711"/>
    </source>
</evidence>
<evidence type="ECO:0000256" key="11">
    <source>
        <dbReference type="ARBA" id="ARBA00023136"/>
    </source>
</evidence>
<comment type="caution">
    <text evidence="16">The sequence shown here is derived from an EMBL/GenBank/DDBJ whole genome shotgun (WGS) entry which is preliminary data.</text>
</comment>
<keyword evidence="4" id="KW-0808">Transferase</keyword>
<sequence length="213" mass="24706">MALVYEYTENESLDGFLFRDKSTINWCKMNDITVGTAKGIAYLHEECEQRIVHYHIKPGNILLDQNLTPKVTDLELAKLHNRGSSRMLPTWFRGTLGYAVPEMWKPYPITYKCDVYSFEMLLFEIMGRRRIHNPNLSESRQWLPRWTWDMLQNGKLLVMVSLCGVLEGAREKALRMLKVALLCIQYKSEARPTMSTIVKMLDGDMEIPTPVSV</sequence>
<name>A0AAD9WHK4_EUCGR</name>
<dbReference type="EMBL" id="MU849725">
    <property type="protein sequence ID" value="KAK2631469.1"/>
    <property type="molecule type" value="Genomic_DNA"/>
</dbReference>
<dbReference type="GO" id="GO:0016020">
    <property type="term" value="C:membrane"/>
    <property type="evidence" value="ECO:0007669"/>
    <property type="project" value="UniProtKB-SubCell"/>
</dbReference>
<organism evidence="16 17">
    <name type="scientific">Eucalyptus grandis</name>
    <name type="common">Flooded gum</name>
    <dbReference type="NCBI Taxonomy" id="71139"/>
    <lineage>
        <taxon>Eukaryota</taxon>
        <taxon>Viridiplantae</taxon>
        <taxon>Streptophyta</taxon>
        <taxon>Embryophyta</taxon>
        <taxon>Tracheophyta</taxon>
        <taxon>Spermatophyta</taxon>
        <taxon>Magnoliopsida</taxon>
        <taxon>eudicotyledons</taxon>
        <taxon>Gunneridae</taxon>
        <taxon>Pentapetalae</taxon>
        <taxon>rosids</taxon>
        <taxon>malvids</taxon>
        <taxon>Myrtales</taxon>
        <taxon>Myrtaceae</taxon>
        <taxon>Myrtoideae</taxon>
        <taxon>Eucalypteae</taxon>
        <taxon>Eucalyptus</taxon>
    </lineage>
</organism>
<dbReference type="EC" id="2.7.11.1" evidence="2"/>
<dbReference type="Gene3D" id="1.10.510.10">
    <property type="entry name" value="Transferase(Phosphotransferase) domain 1"/>
    <property type="match status" value="1"/>
</dbReference>
<dbReference type="FunFam" id="1.10.510.10:FF:001023">
    <property type="entry name" value="Os07g0541700 protein"/>
    <property type="match status" value="1"/>
</dbReference>
<comment type="subcellular location">
    <subcellularLocation>
        <location evidence="1">Membrane</location>
        <topology evidence="1">Single-pass type I membrane protein</topology>
    </subcellularLocation>
</comment>
<proteinExistence type="predicted"/>
<keyword evidence="5" id="KW-0812">Transmembrane</keyword>
<dbReference type="GO" id="GO:0004674">
    <property type="term" value="F:protein serine/threonine kinase activity"/>
    <property type="evidence" value="ECO:0007669"/>
    <property type="project" value="UniProtKB-KW"/>
</dbReference>
<dbReference type="InterPro" id="IPR011009">
    <property type="entry name" value="Kinase-like_dom_sf"/>
</dbReference>
<dbReference type="Proteomes" id="UP000030711">
    <property type="component" value="Unassembled WGS sequence"/>
</dbReference>
<evidence type="ECO:0000256" key="9">
    <source>
        <dbReference type="ARBA" id="ARBA00022840"/>
    </source>
</evidence>
<evidence type="ECO:0000256" key="1">
    <source>
        <dbReference type="ARBA" id="ARBA00004479"/>
    </source>
</evidence>
<comment type="catalytic activity">
    <reaction evidence="14">
        <text>L-seryl-[protein] + ATP = O-phospho-L-seryl-[protein] + ADP + H(+)</text>
        <dbReference type="Rhea" id="RHEA:17989"/>
        <dbReference type="Rhea" id="RHEA-COMP:9863"/>
        <dbReference type="Rhea" id="RHEA-COMP:11604"/>
        <dbReference type="ChEBI" id="CHEBI:15378"/>
        <dbReference type="ChEBI" id="CHEBI:29999"/>
        <dbReference type="ChEBI" id="CHEBI:30616"/>
        <dbReference type="ChEBI" id="CHEBI:83421"/>
        <dbReference type="ChEBI" id="CHEBI:456216"/>
        <dbReference type="EC" id="2.7.11.1"/>
    </reaction>
</comment>
<keyword evidence="9" id="KW-0067">ATP-binding</keyword>
<dbReference type="AlphaFoldDB" id="A0AAD9WHK4"/>
<reference evidence="16 17" key="1">
    <citation type="journal article" date="2014" name="Nature">
        <title>The genome of Eucalyptus grandis.</title>
        <authorList>
            <person name="Myburg A.A."/>
            <person name="Grattapaglia D."/>
            <person name="Tuskan G.A."/>
            <person name="Hellsten U."/>
            <person name="Hayes R.D."/>
            <person name="Grimwood J."/>
            <person name="Jenkins J."/>
            <person name="Lindquist E."/>
            <person name="Tice H."/>
            <person name="Bauer D."/>
            <person name="Goodstein D.M."/>
            <person name="Dubchak I."/>
            <person name="Poliakov A."/>
            <person name="Mizrachi E."/>
            <person name="Kullan A.R."/>
            <person name="Hussey S.G."/>
            <person name="Pinard D."/>
            <person name="van der Merwe K."/>
            <person name="Singh P."/>
            <person name="van Jaarsveld I."/>
            <person name="Silva-Junior O.B."/>
            <person name="Togawa R.C."/>
            <person name="Pappas M.R."/>
            <person name="Faria D.A."/>
            <person name="Sansaloni C.P."/>
            <person name="Petroli C.D."/>
            <person name="Yang X."/>
            <person name="Ranjan P."/>
            <person name="Tschaplinski T.J."/>
            <person name="Ye C.Y."/>
            <person name="Li T."/>
            <person name="Sterck L."/>
            <person name="Vanneste K."/>
            <person name="Murat F."/>
            <person name="Soler M."/>
            <person name="Clemente H.S."/>
            <person name="Saidi N."/>
            <person name="Cassan-Wang H."/>
            <person name="Dunand C."/>
            <person name="Hefer C.A."/>
            <person name="Bornberg-Bauer E."/>
            <person name="Kersting A.R."/>
            <person name="Vining K."/>
            <person name="Amarasinghe V."/>
            <person name="Ranik M."/>
            <person name="Naithani S."/>
            <person name="Elser J."/>
            <person name="Boyd A.E."/>
            <person name="Liston A."/>
            <person name="Spatafora J.W."/>
            <person name="Dharmwardhana P."/>
            <person name="Raja R."/>
            <person name="Sullivan C."/>
            <person name="Romanel E."/>
            <person name="Alves-Ferreira M."/>
            <person name="Kulheim C."/>
            <person name="Foley W."/>
            <person name="Carocha V."/>
            <person name="Paiva J."/>
            <person name="Kudrna D."/>
            <person name="Brommonschenkel S.H."/>
            <person name="Pasquali G."/>
            <person name="Byrne M."/>
            <person name="Rigault P."/>
            <person name="Tibbits J."/>
            <person name="Spokevicius A."/>
            <person name="Jones R.C."/>
            <person name="Steane D.A."/>
            <person name="Vaillancourt R.E."/>
            <person name="Potts B.M."/>
            <person name="Joubert F."/>
            <person name="Barry K."/>
            <person name="Pappas G.J."/>
            <person name="Strauss S.H."/>
            <person name="Jaiswal P."/>
            <person name="Grima-Pettenati J."/>
            <person name="Salse J."/>
            <person name="Van de Peer Y."/>
            <person name="Rokhsar D.S."/>
            <person name="Schmutz J."/>
        </authorList>
    </citation>
    <scope>NUCLEOTIDE SEQUENCE [LARGE SCALE GENOMIC DNA]</scope>
    <source>
        <strain evidence="17">cv. BRASUZ1</strain>
        <tissue evidence="16">Leaf extractions</tissue>
    </source>
</reference>
<evidence type="ECO:0000256" key="6">
    <source>
        <dbReference type="ARBA" id="ARBA00022729"/>
    </source>
</evidence>
<keyword evidence="3" id="KW-0723">Serine/threonine-protein kinase</keyword>
<evidence type="ECO:0000256" key="5">
    <source>
        <dbReference type="ARBA" id="ARBA00022692"/>
    </source>
</evidence>
<evidence type="ECO:0000256" key="7">
    <source>
        <dbReference type="ARBA" id="ARBA00022741"/>
    </source>
</evidence>
<evidence type="ECO:0000256" key="12">
    <source>
        <dbReference type="ARBA" id="ARBA00023180"/>
    </source>
</evidence>